<feature type="region of interest" description="Disordered" evidence="4">
    <location>
        <begin position="682"/>
        <end position="769"/>
    </location>
</feature>
<gene>
    <name evidence="6" type="ORF">LTR77_006548</name>
</gene>
<protein>
    <recommendedName>
        <fullName evidence="5">PAC domain-containing protein</fullName>
    </recommendedName>
</protein>
<dbReference type="GeneID" id="89927888"/>
<evidence type="ECO:0000256" key="2">
    <source>
        <dbReference type="ARBA" id="ARBA00022643"/>
    </source>
</evidence>
<dbReference type="RefSeq" id="XP_064657591.1">
    <property type="nucleotide sequence ID" value="XM_064803790.1"/>
</dbReference>
<dbReference type="AlphaFoldDB" id="A0AAV9P975"/>
<dbReference type="PANTHER" id="PTHR47429">
    <property type="entry name" value="PROTEIN TWIN LOV 1"/>
    <property type="match status" value="1"/>
</dbReference>
<keyword evidence="1" id="KW-0285">Flavoprotein</keyword>
<feature type="region of interest" description="Disordered" evidence="4">
    <location>
        <begin position="494"/>
        <end position="555"/>
    </location>
</feature>
<dbReference type="InterPro" id="IPR000014">
    <property type="entry name" value="PAS"/>
</dbReference>
<dbReference type="EMBL" id="JAVRRT010000010">
    <property type="protein sequence ID" value="KAK5167981.1"/>
    <property type="molecule type" value="Genomic_DNA"/>
</dbReference>
<feature type="compositionally biased region" description="Basic and acidic residues" evidence="4">
    <location>
        <begin position="758"/>
        <end position="769"/>
    </location>
</feature>
<comment type="caution">
    <text evidence="6">The sequence shown here is derived from an EMBL/GenBank/DDBJ whole genome shotgun (WGS) entry which is preliminary data.</text>
</comment>
<feature type="compositionally biased region" description="Basic residues" evidence="4">
    <location>
        <begin position="99"/>
        <end position="109"/>
    </location>
</feature>
<evidence type="ECO:0000313" key="6">
    <source>
        <dbReference type="EMBL" id="KAK5167981.1"/>
    </source>
</evidence>
<dbReference type="PROSITE" id="PS50113">
    <property type="entry name" value="PAC"/>
    <property type="match status" value="1"/>
</dbReference>
<feature type="domain" description="PAC" evidence="5">
    <location>
        <begin position="403"/>
        <end position="457"/>
    </location>
</feature>
<dbReference type="NCBIfam" id="TIGR00229">
    <property type="entry name" value="sensory_box"/>
    <property type="match status" value="1"/>
</dbReference>
<evidence type="ECO:0000313" key="7">
    <source>
        <dbReference type="Proteomes" id="UP001337655"/>
    </source>
</evidence>
<dbReference type="GO" id="GO:0005634">
    <property type="term" value="C:nucleus"/>
    <property type="evidence" value="ECO:0007669"/>
    <property type="project" value="TreeGrafter"/>
</dbReference>
<feature type="compositionally biased region" description="Low complexity" evidence="4">
    <location>
        <begin position="628"/>
        <end position="641"/>
    </location>
</feature>
<dbReference type="PANTHER" id="PTHR47429:SF9">
    <property type="entry name" value="PAS DOMAIN-CONTAINING PROTEIN"/>
    <property type="match status" value="1"/>
</dbReference>
<organism evidence="6 7">
    <name type="scientific">Saxophila tyrrhenica</name>
    <dbReference type="NCBI Taxonomy" id="1690608"/>
    <lineage>
        <taxon>Eukaryota</taxon>
        <taxon>Fungi</taxon>
        <taxon>Dikarya</taxon>
        <taxon>Ascomycota</taxon>
        <taxon>Pezizomycotina</taxon>
        <taxon>Dothideomycetes</taxon>
        <taxon>Dothideomycetidae</taxon>
        <taxon>Mycosphaerellales</taxon>
        <taxon>Extremaceae</taxon>
        <taxon>Saxophila</taxon>
    </lineage>
</organism>
<reference evidence="6 7" key="1">
    <citation type="submission" date="2023-08" db="EMBL/GenBank/DDBJ databases">
        <title>Black Yeasts Isolated from many extreme environments.</title>
        <authorList>
            <person name="Coleine C."/>
            <person name="Stajich J.E."/>
            <person name="Selbmann L."/>
        </authorList>
    </citation>
    <scope>NUCLEOTIDE SEQUENCE [LARGE SCALE GENOMIC DNA]</scope>
    <source>
        <strain evidence="6 7">CCFEE 5935</strain>
    </source>
</reference>
<feature type="compositionally biased region" description="Basic and acidic residues" evidence="4">
    <location>
        <begin position="132"/>
        <end position="142"/>
    </location>
</feature>
<dbReference type="InterPro" id="IPR000700">
    <property type="entry name" value="PAS-assoc_C"/>
</dbReference>
<keyword evidence="7" id="KW-1185">Reference proteome</keyword>
<dbReference type="Gene3D" id="3.30.450.20">
    <property type="entry name" value="PAS domain"/>
    <property type="match status" value="1"/>
</dbReference>
<feature type="compositionally biased region" description="Low complexity" evidence="4">
    <location>
        <begin position="743"/>
        <end position="753"/>
    </location>
</feature>
<keyword evidence="2" id="KW-0288">FMN</keyword>
<dbReference type="CDD" id="cd00130">
    <property type="entry name" value="PAS"/>
    <property type="match status" value="1"/>
</dbReference>
<feature type="compositionally biased region" description="Low complexity" evidence="4">
    <location>
        <begin position="684"/>
        <end position="698"/>
    </location>
</feature>
<name>A0AAV9P975_9PEZI</name>
<dbReference type="SUPFAM" id="SSF55785">
    <property type="entry name" value="PYP-like sensor domain (PAS domain)"/>
    <property type="match status" value="1"/>
</dbReference>
<evidence type="ECO:0000256" key="3">
    <source>
        <dbReference type="ARBA" id="ARBA00022991"/>
    </source>
</evidence>
<dbReference type="Pfam" id="PF13426">
    <property type="entry name" value="PAS_9"/>
    <property type="match status" value="1"/>
</dbReference>
<evidence type="ECO:0000259" key="5">
    <source>
        <dbReference type="PROSITE" id="PS50113"/>
    </source>
</evidence>
<feature type="region of interest" description="Disordered" evidence="4">
    <location>
        <begin position="628"/>
        <end position="647"/>
    </location>
</feature>
<dbReference type="Proteomes" id="UP001337655">
    <property type="component" value="Unassembled WGS sequence"/>
</dbReference>
<feature type="region of interest" description="Disordered" evidence="4">
    <location>
        <begin position="93"/>
        <end position="202"/>
    </location>
</feature>
<evidence type="ECO:0000256" key="1">
    <source>
        <dbReference type="ARBA" id="ARBA00022630"/>
    </source>
</evidence>
<proteinExistence type="predicted"/>
<accession>A0AAV9P975</accession>
<sequence>MSDSQQGGSQQQQTQVPKERTRWALALFLPSHAEMDDVLADIFGALSADEQRENTIWICSRAGMPQRSTHPIHLVDAPPVPMSDADVERRLTGASRASRAVRHISQRMRSKPESTFAPSDILPEDGYTPYPKRPESDFRPSYEDNPEQIFGAPAEPMSANGSVSPPSVFDAPDGRQEYGTEATTQASDEPGDYDLKPPPPNKSHANVEELGIRFFSNDHLDHIVRDQNSGQRFVQFLEQFRPQYSTQLQHYIQARKAMTAIEYANSIADNIPAGRGELPYVAASVDEAFDAKSKAMAEDLVEEALPAYLTHRLTSVVTETLVKTITGNSIPAMQDLIPNLAEVYCITDPALPDNPIVYASDEFYNTTQYGRDYVIGRNCRFLQGPRTSEATVRRMAEALSAGEELCETILNYRRDGTPFMNLLLLSPMYDNKGEVRYYLGCQIDVSPLIEAGKGLDSFSQLLAQDRANSRSQSNEMKDPMNLLSELGQMLSDTETDFVSSKIRRSNSRPSSGHSTPAREPQQQQQQRRPNNRRILSMDDSEGQRPMGALWPDANLGRSGRLPGVYRNYLLVRPYPSLRITFTSPTLRIPGLLQTKLLDRIGGPEHLKSGILDAFRSGNGVTAKVPWLATTSSSPRSPTARSGEGNGKPRWIHCTPLVGSDEKVGVWMVVLVENEEVTGLLNRQGSGASASRGGDVSRGTSRAVHSGAQQDAEIELGPVDGNGRTDSTNAMYADYLRGSKEGTRPGTAGTGATRVSKMKQREVDGHFRDF</sequence>
<evidence type="ECO:0000256" key="4">
    <source>
        <dbReference type="SAM" id="MobiDB-lite"/>
    </source>
</evidence>
<dbReference type="InterPro" id="IPR035965">
    <property type="entry name" value="PAS-like_dom_sf"/>
</dbReference>
<keyword evidence="3" id="KW-0157">Chromophore</keyword>